<reference evidence="2 3" key="1">
    <citation type="submission" date="2020-02" db="EMBL/GenBank/DDBJ databases">
        <authorList>
            <person name="Ferguson B K."/>
        </authorList>
    </citation>
    <scope>NUCLEOTIDE SEQUENCE [LARGE SCALE GENOMIC DNA]</scope>
</reference>
<dbReference type="Proteomes" id="UP000479000">
    <property type="component" value="Unassembled WGS sequence"/>
</dbReference>
<dbReference type="AlphaFoldDB" id="A0A6H5GBV4"/>
<feature type="region of interest" description="Disordered" evidence="1">
    <location>
        <begin position="60"/>
        <end position="96"/>
    </location>
</feature>
<organism evidence="2 3">
    <name type="scientific">Nesidiocoris tenuis</name>
    <dbReference type="NCBI Taxonomy" id="355587"/>
    <lineage>
        <taxon>Eukaryota</taxon>
        <taxon>Metazoa</taxon>
        <taxon>Ecdysozoa</taxon>
        <taxon>Arthropoda</taxon>
        <taxon>Hexapoda</taxon>
        <taxon>Insecta</taxon>
        <taxon>Pterygota</taxon>
        <taxon>Neoptera</taxon>
        <taxon>Paraneoptera</taxon>
        <taxon>Hemiptera</taxon>
        <taxon>Heteroptera</taxon>
        <taxon>Panheteroptera</taxon>
        <taxon>Cimicomorpha</taxon>
        <taxon>Miridae</taxon>
        <taxon>Dicyphina</taxon>
        <taxon>Nesidiocoris</taxon>
    </lineage>
</organism>
<proteinExistence type="predicted"/>
<accession>A0A6H5GBV4</accession>
<evidence type="ECO:0000256" key="1">
    <source>
        <dbReference type="SAM" id="MobiDB-lite"/>
    </source>
</evidence>
<protein>
    <submittedName>
        <fullName evidence="2">Uncharacterized protein</fullName>
    </submittedName>
</protein>
<evidence type="ECO:0000313" key="3">
    <source>
        <dbReference type="Proteomes" id="UP000479000"/>
    </source>
</evidence>
<name>A0A6H5GBV4_9HEMI</name>
<gene>
    <name evidence="2" type="ORF">NTEN_LOCUS6573</name>
</gene>
<dbReference type="EMBL" id="CADCXU010009916">
    <property type="protein sequence ID" value="CAB0000786.1"/>
    <property type="molecule type" value="Genomic_DNA"/>
</dbReference>
<sequence length="158" mass="18008">MSDLEIDICPRSPYFAFSYNGQQMKCYTPRTITQKKIIVIRTRETAVPLAILIRQFHRTPSRQTPNTHTTASAQTNLFVDPRSDSTASPAPRISDTHRTGDWGNYLCSHDRQVIEMHKSPQLVRDFLFSKSKLLFGLELNVRRLRISKGTMGRSIGGI</sequence>
<evidence type="ECO:0000313" key="2">
    <source>
        <dbReference type="EMBL" id="CAB0000786.1"/>
    </source>
</evidence>
<keyword evidence="3" id="KW-1185">Reference proteome</keyword>
<feature type="compositionally biased region" description="Polar residues" evidence="1">
    <location>
        <begin position="61"/>
        <end position="77"/>
    </location>
</feature>